<evidence type="ECO:0000313" key="2">
    <source>
        <dbReference type="Proteomes" id="UP000657574"/>
    </source>
</evidence>
<dbReference type="AlphaFoldDB" id="A0A917P0F8"/>
<evidence type="ECO:0000313" key="1">
    <source>
        <dbReference type="EMBL" id="GGJ47895.1"/>
    </source>
</evidence>
<sequence>MHKAESWRYGRRWHPQAGMRRGVPEAGELRDRCRHLFSDYVLRRRKGEARVDDRTGSHQGV</sequence>
<dbReference type="EMBL" id="BMQA01000034">
    <property type="protein sequence ID" value="GGJ47895.1"/>
    <property type="molecule type" value="Genomic_DNA"/>
</dbReference>
<keyword evidence="2" id="KW-1185">Reference proteome</keyword>
<reference evidence="1" key="1">
    <citation type="journal article" date="2014" name="Int. J. Syst. Evol. Microbiol.">
        <title>Complete genome sequence of Corynebacterium casei LMG S-19264T (=DSM 44701T), isolated from a smear-ripened cheese.</title>
        <authorList>
            <consortium name="US DOE Joint Genome Institute (JGI-PGF)"/>
            <person name="Walter F."/>
            <person name="Albersmeier A."/>
            <person name="Kalinowski J."/>
            <person name="Ruckert C."/>
        </authorList>
    </citation>
    <scope>NUCLEOTIDE SEQUENCE</scope>
    <source>
        <strain evidence="1">JCM 3086</strain>
    </source>
</reference>
<name>A0A917P0F8_9ACTN</name>
<comment type="caution">
    <text evidence="1">The sequence shown here is derived from an EMBL/GenBank/DDBJ whole genome shotgun (WGS) entry which is preliminary data.</text>
</comment>
<dbReference type="Proteomes" id="UP000657574">
    <property type="component" value="Unassembled WGS sequence"/>
</dbReference>
<gene>
    <name evidence="1" type="ORF">GCM10010121_068880</name>
</gene>
<protein>
    <submittedName>
        <fullName evidence="1">Uncharacterized protein</fullName>
    </submittedName>
</protein>
<organism evidence="1 2">
    <name type="scientific">Streptomyces brasiliensis</name>
    <dbReference type="NCBI Taxonomy" id="1954"/>
    <lineage>
        <taxon>Bacteria</taxon>
        <taxon>Bacillati</taxon>
        <taxon>Actinomycetota</taxon>
        <taxon>Actinomycetes</taxon>
        <taxon>Kitasatosporales</taxon>
        <taxon>Streptomycetaceae</taxon>
        <taxon>Streptomyces</taxon>
    </lineage>
</organism>
<reference evidence="1" key="2">
    <citation type="submission" date="2020-09" db="EMBL/GenBank/DDBJ databases">
        <authorList>
            <person name="Sun Q."/>
            <person name="Ohkuma M."/>
        </authorList>
    </citation>
    <scope>NUCLEOTIDE SEQUENCE</scope>
    <source>
        <strain evidence="1">JCM 3086</strain>
    </source>
</reference>
<proteinExistence type="predicted"/>
<accession>A0A917P0F8</accession>